<evidence type="ECO:0000259" key="1">
    <source>
        <dbReference type="Pfam" id="PF01965"/>
    </source>
</evidence>
<dbReference type="InterPro" id="IPR052158">
    <property type="entry name" value="INH-QAR"/>
</dbReference>
<keyword evidence="2" id="KW-0315">Glutamine amidotransferase</keyword>
<sequence>MNNQLKYTIGLVIYPDMTQLDITGPHQVFSSMPNTRVLLLWKSLEPVVSNGGLTILPTTTFDECPQLDVLCVPGGVFGTVQMMEDAEVLAFLQEQGKIAQYVTAVCTGSLILAAAGLLRGYRAATHWAFREQLALMGAQVSTERVVIDGNRVTGGGITAGIDFALTIAGILYGENTAKLTELILEYNPSPPFGVGSPEKAGAELMEAFKNAGAALIEASGAASKRAASKLFSLP</sequence>
<comment type="caution">
    <text evidence="2">The sequence shown here is derived from an EMBL/GenBank/DDBJ whole genome shotgun (WGS) entry which is preliminary data.</text>
</comment>
<organism evidence="2 3">
    <name type="scientific">Nostoc minutum NIES-26</name>
    <dbReference type="NCBI Taxonomy" id="1844469"/>
    <lineage>
        <taxon>Bacteria</taxon>
        <taxon>Bacillati</taxon>
        <taxon>Cyanobacteriota</taxon>
        <taxon>Cyanophyceae</taxon>
        <taxon>Nostocales</taxon>
        <taxon>Nostocaceae</taxon>
        <taxon>Nostoc</taxon>
    </lineage>
</organism>
<accession>A0A367RMP8</accession>
<protein>
    <submittedName>
        <fullName evidence="2">Glutamine amidotransferase</fullName>
    </submittedName>
</protein>
<dbReference type="GO" id="GO:0016740">
    <property type="term" value="F:transferase activity"/>
    <property type="evidence" value="ECO:0007669"/>
    <property type="project" value="UniProtKB-KW"/>
</dbReference>
<dbReference type="GO" id="GO:0006355">
    <property type="term" value="P:regulation of DNA-templated transcription"/>
    <property type="evidence" value="ECO:0007669"/>
    <property type="project" value="TreeGrafter"/>
</dbReference>
<proteinExistence type="predicted"/>
<dbReference type="PANTHER" id="PTHR43130:SF2">
    <property type="entry name" value="DJ-1_PFPI DOMAIN-CONTAINING PROTEIN"/>
    <property type="match status" value="1"/>
</dbReference>
<dbReference type="Proteomes" id="UP000252107">
    <property type="component" value="Unassembled WGS sequence"/>
</dbReference>
<evidence type="ECO:0000313" key="2">
    <source>
        <dbReference type="EMBL" id="RCJ36990.1"/>
    </source>
</evidence>
<dbReference type="AlphaFoldDB" id="A0A367RMP8"/>
<dbReference type="Pfam" id="PF01965">
    <property type="entry name" value="DJ-1_PfpI"/>
    <property type="match status" value="1"/>
</dbReference>
<dbReference type="InterPro" id="IPR002818">
    <property type="entry name" value="DJ-1/PfpI"/>
</dbReference>
<name>A0A367RMP8_9NOSO</name>
<dbReference type="EMBL" id="LXQD01000131">
    <property type="protein sequence ID" value="RCJ36990.1"/>
    <property type="molecule type" value="Genomic_DNA"/>
</dbReference>
<reference evidence="2" key="1">
    <citation type="submission" date="2016-04" db="EMBL/GenBank/DDBJ databases">
        <authorList>
            <person name="Tabuchi Yagui T.R."/>
        </authorList>
    </citation>
    <scope>NUCLEOTIDE SEQUENCE [LARGE SCALE GENOMIC DNA]</scope>
    <source>
        <strain evidence="2">NIES-26</strain>
    </source>
</reference>
<dbReference type="Gene3D" id="3.40.50.880">
    <property type="match status" value="1"/>
</dbReference>
<dbReference type="PANTHER" id="PTHR43130">
    <property type="entry name" value="ARAC-FAMILY TRANSCRIPTIONAL REGULATOR"/>
    <property type="match status" value="1"/>
</dbReference>
<keyword evidence="3" id="KW-1185">Reference proteome</keyword>
<dbReference type="SUPFAM" id="SSF52317">
    <property type="entry name" value="Class I glutamine amidotransferase-like"/>
    <property type="match status" value="1"/>
</dbReference>
<evidence type="ECO:0000313" key="3">
    <source>
        <dbReference type="Proteomes" id="UP000252107"/>
    </source>
</evidence>
<gene>
    <name evidence="2" type="ORF">A6770_15320</name>
</gene>
<dbReference type="CDD" id="cd03139">
    <property type="entry name" value="GATase1_PfpI_2"/>
    <property type="match status" value="1"/>
</dbReference>
<dbReference type="InterPro" id="IPR029062">
    <property type="entry name" value="Class_I_gatase-like"/>
</dbReference>
<feature type="domain" description="DJ-1/PfpI" evidence="1">
    <location>
        <begin position="11"/>
        <end position="167"/>
    </location>
</feature>